<keyword evidence="3" id="KW-1185">Reference proteome</keyword>
<keyword evidence="1" id="KW-0175">Coiled coil</keyword>
<sequence length="130" mass="14808">MLAVDMTVRPMPWGEAYRIPRMTADEAEATIAAELREQRRQAQAEEEARHEHCGAFHHGSCAADTFMRAEIARLKAELSQAEQDRDHWYMAAHHNDILLQTFAHRRAGLADEIRRQDAEAQHPTTTVHAA</sequence>
<accession>A0ABP8PCN7</accession>
<organism evidence="2 3">
    <name type="scientific">Microbacterium panaciterrae</name>
    <dbReference type="NCBI Taxonomy" id="985759"/>
    <lineage>
        <taxon>Bacteria</taxon>
        <taxon>Bacillati</taxon>
        <taxon>Actinomycetota</taxon>
        <taxon>Actinomycetes</taxon>
        <taxon>Micrococcales</taxon>
        <taxon>Microbacteriaceae</taxon>
        <taxon>Microbacterium</taxon>
    </lineage>
</organism>
<dbReference type="Proteomes" id="UP001500731">
    <property type="component" value="Unassembled WGS sequence"/>
</dbReference>
<gene>
    <name evidence="2" type="ORF">GCM10023171_17670</name>
</gene>
<comment type="caution">
    <text evidence="2">The sequence shown here is derived from an EMBL/GenBank/DDBJ whole genome shotgun (WGS) entry which is preliminary data.</text>
</comment>
<evidence type="ECO:0000313" key="2">
    <source>
        <dbReference type="EMBL" id="GAA4484572.1"/>
    </source>
</evidence>
<feature type="coiled-coil region" evidence="1">
    <location>
        <begin position="64"/>
        <end position="91"/>
    </location>
</feature>
<dbReference type="RefSeq" id="WP_345186188.1">
    <property type="nucleotide sequence ID" value="NZ_BAABGP010000012.1"/>
</dbReference>
<reference evidence="3" key="1">
    <citation type="journal article" date="2019" name="Int. J. Syst. Evol. Microbiol.">
        <title>The Global Catalogue of Microorganisms (GCM) 10K type strain sequencing project: providing services to taxonomists for standard genome sequencing and annotation.</title>
        <authorList>
            <consortium name="The Broad Institute Genomics Platform"/>
            <consortium name="The Broad Institute Genome Sequencing Center for Infectious Disease"/>
            <person name="Wu L."/>
            <person name="Ma J."/>
        </authorList>
    </citation>
    <scope>NUCLEOTIDE SEQUENCE [LARGE SCALE GENOMIC DNA]</scope>
    <source>
        <strain evidence="3">JCM 17839</strain>
    </source>
</reference>
<evidence type="ECO:0000256" key="1">
    <source>
        <dbReference type="SAM" id="Coils"/>
    </source>
</evidence>
<name>A0ABP8PCN7_9MICO</name>
<protein>
    <submittedName>
        <fullName evidence="2">Uncharacterized protein</fullName>
    </submittedName>
</protein>
<proteinExistence type="predicted"/>
<evidence type="ECO:0000313" key="3">
    <source>
        <dbReference type="Proteomes" id="UP001500731"/>
    </source>
</evidence>
<dbReference type="EMBL" id="BAABGP010000012">
    <property type="protein sequence ID" value="GAA4484572.1"/>
    <property type="molecule type" value="Genomic_DNA"/>
</dbReference>